<dbReference type="GO" id="GO:0008033">
    <property type="term" value="P:tRNA processing"/>
    <property type="evidence" value="ECO:0007669"/>
    <property type="project" value="UniProtKB-KW"/>
</dbReference>
<dbReference type="Gene3D" id="3.40.140.10">
    <property type="entry name" value="Cytidine Deaminase, domain 2"/>
    <property type="match status" value="1"/>
</dbReference>
<dbReference type="InterPro" id="IPR002125">
    <property type="entry name" value="CMP_dCMP_dom"/>
</dbReference>
<protein>
    <recommendedName>
        <fullName evidence="3">CMP/dCMP-type deaminase domain-containing protein</fullName>
    </recommendedName>
</protein>
<name>C5MCQ8_CANTT</name>
<feature type="domain" description="CMP/dCMP-type deaminase" evidence="3">
    <location>
        <begin position="158"/>
        <end position="283"/>
    </location>
</feature>
<dbReference type="GO" id="GO:0052717">
    <property type="term" value="F:tRNA-specific adenosine-34 deaminase activity"/>
    <property type="evidence" value="ECO:0007669"/>
    <property type="project" value="TreeGrafter"/>
</dbReference>
<evidence type="ECO:0000256" key="1">
    <source>
        <dbReference type="ARBA" id="ARBA00022694"/>
    </source>
</evidence>
<dbReference type="GeneID" id="8296987"/>
<evidence type="ECO:0000313" key="4">
    <source>
        <dbReference type="EMBL" id="EER32338.1"/>
    </source>
</evidence>
<dbReference type="VEuPathDB" id="FungiDB:CTRG_04009"/>
<evidence type="ECO:0000313" key="5">
    <source>
        <dbReference type="Proteomes" id="UP000002037"/>
    </source>
</evidence>
<dbReference type="PROSITE" id="PS51747">
    <property type="entry name" value="CYT_DCMP_DEAMINASES_2"/>
    <property type="match status" value="1"/>
</dbReference>
<sequence length="325" mass="37674">MTQINSHVDLEKGILYGTLLQIREADECYSSKNPELVQVWTGLIDPRKSKFLMQFLKRFFPLDETSQLDHFKRIRKVEEHLQVFICKYESEDQTTEILELASKIDPDFIISNFKVISVPRHVPNTKELTQQWSEQYWPITWKGNPNHQFLNSVSFDMDQEKEMVNMLLDSVDNSTTSPPGYSVSGTLIAQQIGDKLQVCTIQTTEGNKKNNPKGHSIMKAISEIATREIENRKNKEHDRGYLCTDMIVYTTHEPCIMCCMALVHSRIARVTYINTAKNSGGLESHYHLGVIDGLNWKFQIWKWLGNTEILRLDDINRDRTPSIEY</sequence>
<dbReference type="Proteomes" id="UP000002037">
    <property type="component" value="Unassembled WGS sequence"/>
</dbReference>
<proteinExistence type="inferred from homology"/>
<dbReference type="HOGENOM" id="CLU_013817_2_0_1"/>
<dbReference type="InterPro" id="IPR016193">
    <property type="entry name" value="Cytidine_deaminase-like"/>
</dbReference>
<dbReference type="Pfam" id="PF00383">
    <property type="entry name" value="dCMP_cyt_deam_1"/>
    <property type="match status" value="1"/>
</dbReference>
<reference evidence="4 5" key="1">
    <citation type="journal article" date="2009" name="Nature">
        <title>Evolution of pathogenicity and sexual reproduction in eight Candida genomes.</title>
        <authorList>
            <person name="Butler G."/>
            <person name="Rasmussen M.D."/>
            <person name="Lin M.F."/>
            <person name="Santos M.A."/>
            <person name="Sakthikumar S."/>
            <person name="Munro C.A."/>
            <person name="Rheinbay E."/>
            <person name="Grabherr M."/>
            <person name="Forche A."/>
            <person name="Reedy J.L."/>
            <person name="Agrafioti I."/>
            <person name="Arnaud M.B."/>
            <person name="Bates S."/>
            <person name="Brown A.J."/>
            <person name="Brunke S."/>
            <person name="Costanzo M.C."/>
            <person name="Fitzpatrick D.A."/>
            <person name="de Groot P.W."/>
            <person name="Harris D."/>
            <person name="Hoyer L.L."/>
            <person name="Hube B."/>
            <person name="Klis F.M."/>
            <person name="Kodira C."/>
            <person name="Lennard N."/>
            <person name="Logue M.E."/>
            <person name="Martin R."/>
            <person name="Neiman A.M."/>
            <person name="Nikolaou E."/>
            <person name="Quail M.A."/>
            <person name="Quinn J."/>
            <person name="Santos M.C."/>
            <person name="Schmitzberger F.F."/>
            <person name="Sherlock G."/>
            <person name="Shah P."/>
            <person name="Silverstein K.A."/>
            <person name="Skrzypek M.S."/>
            <person name="Soll D."/>
            <person name="Staggs R."/>
            <person name="Stansfield I."/>
            <person name="Stumpf M.P."/>
            <person name="Sudbery P.E."/>
            <person name="Srikantha T."/>
            <person name="Zeng Q."/>
            <person name="Berman J."/>
            <person name="Berriman M."/>
            <person name="Heitman J."/>
            <person name="Gow N.A."/>
            <person name="Lorenz M.C."/>
            <person name="Birren B.W."/>
            <person name="Kellis M."/>
            <person name="Cuomo C.A."/>
        </authorList>
    </citation>
    <scope>NUCLEOTIDE SEQUENCE [LARGE SCALE GENOMIC DNA]</scope>
    <source>
        <strain evidence="5">ATCC MYA-3404 / T1</strain>
    </source>
</reference>
<gene>
    <name evidence="4" type="ORF">CTRG_04009</name>
</gene>
<dbReference type="eggNOG" id="KOG2771">
    <property type="taxonomic scope" value="Eukaryota"/>
</dbReference>
<keyword evidence="5" id="KW-1185">Reference proteome</keyword>
<evidence type="ECO:0000259" key="3">
    <source>
        <dbReference type="PROSITE" id="PS51747"/>
    </source>
</evidence>
<dbReference type="AlphaFoldDB" id="C5MCQ8"/>
<accession>C5MCQ8</accession>
<dbReference type="PANTHER" id="PTHR11079:SF156">
    <property type="entry name" value="INACTIVE TRNA-SPECIFIC ADENOSINE DEAMINASE-LIKE PROTEIN 3-RELATED"/>
    <property type="match status" value="1"/>
</dbReference>
<dbReference type="GO" id="GO:0005634">
    <property type="term" value="C:nucleus"/>
    <property type="evidence" value="ECO:0007669"/>
    <property type="project" value="TreeGrafter"/>
</dbReference>
<dbReference type="OrthoDB" id="3180714at2759"/>
<dbReference type="PANTHER" id="PTHR11079">
    <property type="entry name" value="CYTOSINE DEAMINASE FAMILY MEMBER"/>
    <property type="match status" value="1"/>
</dbReference>
<keyword evidence="1" id="KW-0819">tRNA processing</keyword>
<dbReference type="SUPFAM" id="SSF53927">
    <property type="entry name" value="Cytidine deaminase-like"/>
    <property type="match status" value="1"/>
</dbReference>
<organism evidence="4 5">
    <name type="scientific">Candida tropicalis (strain ATCC MYA-3404 / T1)</name>
    <name type="common">Yeast</name>
    <dbReference type="NCBI Taxonomy" id="294747"/>
    <lineage>
        <taxon>Eukaryota</taxon>
        <taxon>Fungi</taxon>
        <taxon>Dikarya</taxon>
        <taxon>Ascomycota</taxon>
        <taxon>Saccharomycotina</taxon>
        <taxon>Pichiomycetes</taxon>
        <taxon>Debaryomycetaceae</taxon>
        <taxon>Candida/Lodderomyces clade</taxon>
        <taxon>Candida</taxon>
    </lineage>
</organism>
<dbReference type="EMBL" id="GG692399">
    <property type="protein sequence ID" value="EER32338.1"/>
    <property type="molecule type" value="Genomic_DNA"/>
</dbReference>
<dbReference type="GO" id="GO:0005737">
    <property type="term" value="C:cytoplasm"/>
    <property type="evidence" value="ECO:0007669"/>
    <property type="project" value="TreeGrafter"/>
</dbReference>
<evidence type="ECO:0000256" key="2">
    <source>
        <dbReference type="ARBA" id="ARBA00038160"/>
    </source>
</evidence>
<comment type="similarity">
    <text evidence="2">Belongs to the cytidine and deoxycytidylate deaminase family. ADAT3 subfamily.</text>
</comment>
<dbReference type="RefSeq" id="XP_002549712.1">
    <property type="nucleotide sequence ID" value="XM_002549666.1"/>
</dbReference>
<dbReference type="KEGG" id="ctp:CTRG_04009"/>
<dbReference type="STRING" id="294747.C5MCQ8"/>